<dbReference type="Gene3D" id="3.40.710.10">
    <property type="entry name" value="DD-peptidase/beta-lactamase superfamily"/>
    <property type="match status" value="1"/>
</dbReference>
<dbReference type="RefSeq" id="WP_310471083.1">
    <property type="nucleotide sequence ID" value="NZ_CP136522.1"/>
</dbReference>
<protein>
    <submittedName>
        <fullName evidence="3">Serine hydrolase domain-containing protein</fullName>
        <ecNumber evidence="3">3.1.1.103</ecNumber>
    </submittedName>
</protein>
<dbReference type="EMBL" id="CP136522">
    <property type="protein sequence ID" value="WOT06813.1"/>
    <property type="molecule type" value="Genomic_DNA"/>
</dbReference>
<name>A0ABZ0K472_9GAMM</name>
<dbReference type="PANTHER" id="PTHR46825:SF15">
    <property type="entry name" value="BETA-LACTAMASE-RELATED DOMAIN-CONTAINING PROTEIN"/>
    <property type="match status" value="1"/>
</dbReference>
<evidence type="ECO:0000313" key="3">
    <source>
        <dbReference type="EMBL" id="WOT06813.1"/>
    </source>
</evidence>
<dbReference type="Pfam" id="PF00144">
    <property type="entry name" value="Beta-lactamase"/>
    <property type="match status" value="1"/>
</dbReference>
<accession>A0ABZ0K472</accession>
<evidence type="ECO:0000259" key="2">
    <source>
        <dbReference type="Pfam" id="PF00144"/>
    </source>
</evidence>
<gene>
    <name evidence="3" type="ORF">RGE70_08755</name>
</gene>
<dbReference type="PANTHER" id="PTHR46825">
    <property type="entry name" value="D-ALANYL-D-ALANINE-CARBOXYPEPTIDASE/ENDOPEPTIDASE AMPH"/>
    <property type="match status" value="1"/>
</dbReference>
<dbReference type="InterPro" id="IPR050491">
    <property type="entry name" value="AmpC-like"/>
</dbReference>
<dbReference type="Proteomes" id="UP001529491">
    <property type="component" value="Chromosome"/>
</dbReference>
<feature type="chain" id="PRO_5046842046" evidence="1">
    <location>
        <begin position="28"/>
        <end position="382"/>
    </location>
</feature>
<dbReference type="InterPro" id="IPR001466">
    <property type="entry name" value="Beta-lactam-related"/>
</dbReference>
<dbReference type="GO" id="GO:0016787">
    <property type="term" value="F:hydrolase activity"/>
    <property type="evidence" value="ECO:0007669"/>
    <property type="project" value="UniProtKB-KW"/>
</dbReference>
<dbReference type="EC" id="3.1.1.103" evidence="3"/>
<dbReference type="InterPro" id="IPR012338">
    <property type="entry name" value="Beta-lactam/transpept-like"/>
</dbReference>
<feature type="signal peptide" evidence="1">
    <location>
        <begin position="1"/>
        <end position="27"/>
    </location>
</feature>
<keyword evidence="3" id="KW-0378">Hydrolase</keyword>
<keyword evidence="1" id="KW-0732">Signal</keyword>
<dbReference type="SUPFAM" id="SSF56601">
    <property type="entry name" value="beta-lactamase/transpeptidase-like"/>
    <property type="match status" value="1"/>
</dbReference>
<evidence type="ECO:0000313" key="4">
    <source>
        <dbReference type="Proteomes" id="UP001529491"/>
    </source>
</evidence>
<organism evidence="3 4">
    <name type="scientific">Shewanella youngdeokensis</name>
    <dbReference type="NCBI Taxonomy" id="2999068"/>
    <lineage>
        <taxon>Bacteria</taxon>
        <taxon>Pseudomonadati</taxon>
        <taxon>Pseudomonadota</taxon>
        <taxon>Gammaproteobacteria</taxon>
        <taxon>Alteromonadales</taxon>
        <taxon>Shewanellaceae</taxon>
        <taxon>Shewanella</taxon>
    </lineage>
</organism>
<feature type="domain" description="Beta-lactamase-related" evidence="2">
    <location>
        <begin position="40"/>
        <end position="362"/>
    </location>
</feature>
<sequence>MHFKPTTIISALSTTLSAILVTTAVKASPLEPISDSFKHRFHSQLKKEQVPGGAFVIVEGSQILKLSYYGKRSKGGNLNVNANTVFRLASVSKTFAGSLASMLVQEEKLDWQQPINTYLPSFKLADPNLSKQINLGHIIGQSTGLMPNSYDNLINADLNIDKIISKFSELTPICNPGVCYSYQNVAFSFIENAIEQASGQSYEQLINQRIFKPLNMKTASIGFEAFQQQSNRAEPHVKTKSGFQKVKVKPNYYQLAPAVGVNASISDMSKWLMANMGAAPEVLSSAVIADITTAGVRTTKELHRRDWKHHLDNAHYGKGWRVYEFEGHSLIYHAGWVAGFVAQISYSPELNVGMVLLLNAESRSIAKLTTSFWSDVFKQHQK</sequence>
<reference evidence="3 4" key="1">
    <citation type="submission" date="2023-10" db="EMBL/GenBank/DDBJ databases">
        <title>Complete genome sequence of Shewanella sp. DAU334.</title>
        <authorList>
            <person name="Lee Y.-S."/>
            <person name="Jeong H.-R."/>
            <person name="Hwang E.-J."/>
            <person name="Choi Y.-L."/>
            <person name="Kim G.-D."/>
        </authorList>
    </citation>
    <scope>NUCLEOTIDE SEQUENCE [LARGE SCALE GENOMIC DNA]</scope>
    <source>
        <strain evidence="3 4">DAU334</strain>
    </source>
</reference>
<evidence type="ECO:0000256" key="1">
    <source>
        <dbReference type="SAM" id="SignalP"/>
    </source>
</evidence>
<proteinExistence type="predicted"/>
<keyword evidence="4" id="KW-1185">Reference proteome</keyword>